<evidence type="ECO:0000256" key="1">
    <source>
        <dbReference type="ARBA" id="ARBA00022614"/>
    </source>
</evidence>
<evidence type="ECO:0000313" key="4">
    <source>
        <dbReference type="EMBL" id="KAK9911657.1"/>
    </source>
</evidence>
<dbReference type="GO" id="GO:0005524">
    <property type="term" value="F:ATP binding"/>
    <property type="evidence" value="ECO:0007669"/>
    <property type="project" value="UniProtKB-KW"/>
</dbReference>
<organism evidence="4 5">
    <name type="scientific">Rubus argutus</name>
    <name type="common">Southern blackberry</name>
    <dbReference type="NCBI Taxonomy" id="59490"/>
    <lineage>
        <taxon>Eukaryota</taxon>
        <taxon>Viridiplantae</taxon>
        <taxon>Streptophyta</taxon>
        <taxon>Embryophyta</taxon>
        <taxon>Tracheophyta</taxon>
        <taxon>Spermatophyta</taxon>
        <taxon>Magnoliopsida</taxon>
        <taxon>eudicotyledons</taxon>
        <taxon>Gunneridae</taxon>
        <taxon>Pentapetalae</taxon>
        <taxon>rosids</taxon>
        <taxon>fabids</taxon>
        <taxon>Rosales</taxon>
        <taxon>Rosaceae</taxon>
        <taxon>Rosoideae</taxon>
        <taxon>Rosoideae incertae sedis</taxon>
        <taxon>Rubus</taxon>
    </lineage>
</organism>
<keyword evidence="3" id="KW-0611">Plant defense</keyword>
<dbReference type="InterPro" id="IPR050905">
    <property type="entry name" value="Plant_NBS-LRR"/>
</dbReference>
<dbReference type="AlphaFoldDB" id="A0AAW1VUC8"/>
<evidence type="ECO:0000256" key="3">
    <source>
        <dbReference type="ARBA" id="ARBA00022821"/>
    </source>
</evidence>
<sequence length="556" mass="63628">MESQESIPLQYLSEEDAWNLFAKKARKSFEEGTEFYDVARMVARECAGLPIALIAVARVLGDKGLEDWKAAAVRLKAAQPANYEDKGDVLKCIKLSYDYLRSDEERSFFLLCCLFPEDYDIPVEGLFMYAIGKGLFQDACTIIEARDRAHSVANYIKASSLLMDSEYKGCVRMHDVIRDVAISISLLEDDSRFFVKAGRGLRHWPRIKAHEGYSAISLMRNEIYKLPKEPVCPELRILLLQCNLIDEIPKTFFPSPNKLRVLDLSGTSVSSLPSSVSLLTNLQALYLDDCKRIVDISILGNLKNLQILSMKNLQIINKRGVRCKEMPKEIGRLASLKMLDVTDACFQTVPSNVISNLDELEELYMTCDFCDWGGSNRLELGPIFFAVGKNASFDELTGLSRLNSLKVHIGDAKCLPQSVRNNPNWVNFNICISNKDFLSRSYYRRFLERKLTDKLDPRCFRYVTLNTSIKFIPHWFINVVMEKAEMLEYIGYNSLSNILEEYDRGRLYSLKYLAISDCGVQGMLMYSRIRNEAVFESLEELYLEEVYQLVGGIMRW</sequence>
<evidence type="ECO:0000256" key="2">
    <source>
        <dbReference type="ARBA" id="ARBA00022741"/>
    </source>
</evidence>
<evidence type="ECO:0008006" key="6">
    <source>
        <dbReference type="Google" id="ProtNLM"/>
    </source>
</evidence>
<dbReference type="Gene3D" id="3.80.10.10">
    <property type="entry name" value="Ribonuclease Inhibitor"/>
    <property type="match status" value="1"/>
</dbReference>
<dbReference type="InterPro" id="IPR032675">
    <property type="entry name" value="LRR_dom_sf"/>
</dbReference>
<dbReference type="EMBL" id="JBEDUW010000007">
    <property type="protein sequence ID" value="KAK9911657.1"/>
    <property type="molecule type" value="Genomic_DNA"/>
</dbReference>
<dbReference type="GO" id="GO:0006952">
    <property type="term" value="P:defense response"/>
    <property type="evidence" value="ECO:0007669"/>
    <property type="project" value="UniProtKB-KW"/>
</dbReference>
<dbReference type="PANTHER" id="PTHR33463">
    <property type="entry name" value="NB-ARC DOMAIN-CONTAINING PROTEIN-RELATED"/>
    <property type="match status" value="1"/>
</dbReference>
<dbReference type="SUPFAM" id="SSF52540">
    <property type="entry name" value="P-loop containing nucleoside triphosphate hydrolases"/>
    <property type="match status" value="1"/>
</dbReference>
<accession>A0AAW1VUC8</accession>
<reference evidence="4 5" key="1">
    <citation type="journal article" date="2023" name="G3 (Bethesda)">
        <title>A chromosome-length genome assembly and annotation of blackberry (Rubus argutus, cv. 'Hillquist').</title>
        <authorList>
            <person name="Bruna T."/>
            <person name="Aryal R."/>
            <person name="Dudchenko O."/>
            <person name="Sargent D.J."/>
            <person name="Mead D."/>
            <person name="Buti M."/>
            <person name="Cavallini A."/>
            <person name="Hytonen T."/>
            <person name="Andres J."/>
            <person name="Pham M."/>
            <person name="Weisz D."/>
            <person name="Mascagni F."/>
            <person name="Usai G."/>
            <person name="Natali L."/>
            <person name="Bassil N."/>
            <person name="Fernandez G.E."/>
            <person name="Lomsadze A."/>
            <person name="Armour M."/>
            <person name="Olukolu B."/>
            <person name="Poorten T."/>
            <person name="Britton C."/>
            <person name="Davik J."/>
            <person name="Ashrafi H."/>
            <person name="Aiden E.L."/>
            <person name="Borodovsky M."/>
            <person name="Worthington M."/>
        </authorList>
    </citation>
    <scope>NUCLEOTIDE SEQUENCE [LARGE SCALE GENOMIC DNA]</scope>
    <source>
        <strain evidence="4">PI 553951</strain>
    </source>
</reference>
<dbReference type="GO" id="GO:0043531">
    <property type="term" value="F:ADP binding"/>
    <property type="evidence" value="ECO:0007669"/>
    <property type="project" value="InterPro"/>
</dbReference>
<name>A0AAW1VUC8_RUBAR</name>
<dbReference type="Gene3D" id="1.10.8.430">
    <property type="entry name" value="Helical domain of apoptotic protease-activating factors"/>
    <property type="match status" value="1"/>
</dbReference>
<evidence type="ECO:0000313" key="5">
    <source>
        <dbReference type="Proteomes" id="UP001457282"/>
    </source>
</evidence>
<dbReference type="InterPro" id="IPR027417">
    <property type="entry name" value="P-loop_NTPase"/>
</dbReference>
<dbReference type="Gene3D" id="1.10.10.10">
    <property type="entry name" value="Winged helix-like DNA-binding domain superfamily/Winged helix DNA-binding domain"/>
    <property type="match status" value="1"/>
</dbReference>
<gene>
    <name evidence="4" type="ORF">M0R45_035553</name>
</gene>
<protein>
    <recommendedName>
        <fullName evidence="6">NB-ARC domain-containing protein</fullName>
    </recommendedName>
</protein>
<comment type="caution">
    <text evidence="4">The sequence shown here is derived from an EMBL/GenBank/DDBJ whole genome shotgun (WGS) entry which is preliminary data.</text>
</comment>
<keyword evidence="2" id="KW-0547">Nucleotide-binding</keyword>
<dbReference type="InterPro" id="IPR036388">
    <property type="entry name" value="WH-like_DNA-bd_sf"/>
</dbReference>
<dbReference type="Proteomes" id="UP001457282">
    <property type="component" value="Unassembled WGS sequence"/>
</dbReference>
<dbReference type="InterPro" id="IPR042197">
    <property type="entry name" value="Apaf_helical"/>
</dbReference>
<dbReference type="SUPFAM" id="SSF52058">
    <property type="entry name" value="L domain-like"/>
    <property type="match status" value="1"/>
</dbReference>
<keyword evidence="1" id="KW-0433">Leucine-rich repeat</keyword>
<dbReference type="Pfam" id="PF13855">
    <property type="entry name" value="LRR_8"/>
    <property type="match status" value="1"/>
</dbReference>
<dbReference type="InterPro" id="IPR001611">
    <property type="entry name" value="Leu-rich_rpt"/>
</dbReference>
<keyword evidence="5" id="KW-1185">Reference proteome</keyword>
<dbReference type="PANTHER" id="PTHR33463:SF203">
    <property type="entry name" value="AAA+ ATPASE DOMAIN-CONTAINING PROTEIN"/>
    <property type="match status" value="1"/>
</dbReference>
<dbReference type="PROSITE" id="PS51450">
    <property type="entry name" value="LRR"/>
    <property type="match status" value="1"/>
</dbReference>
<proteinExistence type="predicted"/>